<dbReference type="EMBL" id="AGSI01000017">
    <property type="protein sequence ID" value="EIE19903.1"/>
    <property type="molecule type" value="Genomic_DNA"/>
</dbReference>
<dbReference type="OrthoDB" id="520980at2759"/>
<evidence type="ECO:0000313" key="2">
    <source>
        <dbReference type="EMBL" id="EIE19903.1"/>
    </source>
</evidence>
<name>I0YND4_COCSC</name>
<evidence type="ECO:0000256" key="1">
    <source>
        <dbReference type="SAM" id="MobiDB-lite"/>
    </source>
</evidence>
<comment type="caution">
    <text evidence="2">The sequence shown here is derived from an EMBL/GenBank/DDBJ whole genome shotgun (WGS) entry which is preliminary data.</text>
</comment>
<dbReference type="KEGG" id="csl:COCSUDRAFT_58138"/>
<feature type="compositionally biased region" description="Basic and acidic residues" evidence="1">
    <location>
        <begin position="253"/>
        <end position="269"/>
    </location>
</feature>
<feature type="compositionally biased region" description="Low complexity" evidence="1">
    <location>
        <begin position="360"/>
        <end position="370"/>
    </location>
</feature>
<dbReference type="RefSeq" id="XP_005644447.1">
    <property type="nucleotide sequence ID" value="XM_005644390.1"/>
</dbReference>
<dbReference type="AlphaFoldDB" id="I0YND4"/>
<gene>
    <name evidence="2" type="ORF">COCSUDRAFT_58138</name>
</gene>
<reference evidence="2 3" key="1">
    <citation type="journal article" date="2012" name="Genome Biol.">
        <title>The genome of the polar eukaryotic microalga coccomyxa subellipsoidea reveals traits of cold adaptation.</title>
        <authorList>
            <person name="Blanc G."/>
            <person name="Agarkova I."/>
            <person name="Grimwood J."/>
            <person name="Kuo A."/>
            <person name="Brueggeman A."/>
            <person name="Dunigan D."/>
            <person name="Gurnon J."/>
            <person name="Ladunga I."/>
            <person name="Lindquist E."/>
            <person name="Lucas S."/>
            <person name="Pangilinan J."/>
            <person name="Proschold T."/>
            <person name="Salamov A."/>
            <person name="Schmutz J."/>
            <person name="Weeks D."/>
            <person name="Yamada T."/>
            <person name="Claverie J.M."/>
            <person name="Grigoriev I."/>
            <person name="Van Etten J."/>
            <person name="Lomsadze A."/>
            <person name="Borodovsky M."/>
        </authorList>
    </citation>
    <scope>NUCLEOTIDE SEQUENCE [LARGE SCALE GENOMIC DNA]</scope>
    <source>
        <strain evidence="2 3">C-169</strain>
    </source>
</reference>
<dbReference type="GeneID" id="17037877"/>
<feature type="compositionally biased region" description="Low complexity" evidence="1">
    <location>
        <begin position="277"/>
        <end position="306"/>
    </location>
</feature>
<accession>I0YND4</accession>
<sequence length="532" mass="58886">MDAMYRIGDPFKGRTAAPHRIKQWALAHAAHRPEYKALLLQQGEEYLDALPKNERTKQPGYKQYTKRMRSLRFYTSVHMLETAGYCLPKEQQRLWDERRGIAKEFEEVEDSEGSVEEVEEVLPDASVPKVQVNPDGWEAFYGRLKCSNNHGYLVYKTVCSCGKVKISDGGPHTVKKWWEEHGGHRPEYADLEPRPEERYPNTLTLGERIGHQGYKDYRERLQRLGFYTSVQMLETAGFCLPPEAQKMWDDLRKGEAKAPRQRKSADGPRQKRKRGRQASSEDSSQQEQSALVEAAEGGVEAGSAAVKPEPREATPSPDTPAQVDKSKQRAPTPQIPTDSEEAGPSAPPDLDARARPSGPPRAAARFTRAPGQAMRRDDIEVVDLSDDSPKASSSTQRPAELAAGLQTAVPGQGRAGHALAEGHVPVSSRAARQEPPAGAANAALPPPLGHFVLSVPSSERIGAFTLEDVIADITRLKELKPQIAAAGIGLDFDKILQCLHAARVREARNERLLTLKDEENKSLRSQLEVVQS</sequence>
<evidence type="ECO:0000313" key="3">
    <source>
        <dbReference type="Proteomes" id="UP000007264"/>
    </source>
</evidence>
<organism evidence="2 3">
    <name type="scientific">Coccomyxa subellipsoidea (strain C-169)</name>
    <name type="common">Green microalga</name>
    <dbReference type="NCBI Taxonomy" id="574566"/>
    <lineage>
        <taxon>Eukaryota</taxon>
        <taxon>Viridiplantae</taxon>
        <taxon>Chlorophyta</taxon>
        <taxon>core chlorophytes</taxon>
        <taxon>Trebouxiophyceae</taxon>
        <taxon>Trebouxiophyceae incertae sedis</taxon>
        <taxon>Coccomyxaceae</taxon>
        <taxon>Coccomyxa</taxon>
        <taxon>Coccomyxa subellipsoidea</taxon>
    </lineage>
</organism>
<feature type="region of interest" description="Disordered" evidence="1">
    <location>
        <begin position="253"/>
        <end position="401"/>
    </location>
</feature>
<proteinExistence type="predicted"/>
<dbReference type="Proteomes" id="UP000007264">
    <property type="component" value="Unassembled WGS sequence"/>
</dbReference>
<keyword evidence="3" id="KW-1185">Reference proteome</keyword>
<protein>
    <submittedName>
        <fullName evidence="2">Uncharacterized protein</fullName>
    </submittedName>
</protein>